<evidence type="ECO:0000313" key="3">
    <source>
        <dbReference type="Proteomes" id="UP001589647"/>
    </source>
</evidence>
<proteinExistence type="predicted"/>
<dbReference type="Proteomes" id="UP001589647">
    <property type="component" value="Unassembled WGS sequence"/>
</dbReference>
<dbReference type="InterPro" id="IPR038764">
    <property type="entry name" value="GNAT_N_AcTrfase_prd"/>
</dbReference>
<dbReference type="SUPFAM" id="SSF55729">
    <property type="entry name" value="Acyl-CoA N-acyltransferases (Nat)"/>
    <property type="match status" value="1"/>
</dbReference>
<accession>A0ABV5J013</accession>
<evidence type="ECO:0000313" key="2">
    <source>
        <dbReference type="EMBL" id="MFB9210151.1"/>
    </source>
</evidence>
<dbReference type="InterPro" id="IPR000182">
    <property type="entry name" value="GNAT_dom"/>
</dbReference>
<dbReference type="RefSeq" id="WP_229825049.1">
    <property type="nucleotide sequence ID" value="NZ_BMRC01000045.1"/>
</dbReference>
<keyword evidence="3" id="KW-1185">Reference proteome</keyword>
<name>A0ABV5J013_9ACTN</name>
<reference evidence="2 3" key="1">
    <citation type="submission" date="2024-09" db="EMBL/GenBank/DDBJ databases">
        <authorList>
            <person name="Sun Q."/>
            <person name="Mori K."/>
        </authorList>
    </citation>
    <scope>NUCLEOTIDE SEQUENCE [LARGE SCALE GENOMIC DNA]</scope>
    <source>
        <strain evidence="2 3">CCM 3426</strain>
    </source>
</reference>
<dbReference type="PROSITE" id="PS51186">
    <property type="entry name" value="GNAT"/>
    <property type="match status" value="1"/>
</dbReference>
<organism evidence="2 3">
    <name type="scientific">Nonomuraea spiralis</name>
    <dbReference type="NCBI Taxonomy" id="46182"/>
    <lineage>
        <taxon>Bacteria</taxon>
        <taxon>Bacillati</taxon>
        <taxon>Actinomycetota</taxon>
        <taxon>Actinomycetes</taxon>
        <taxon>Streptosporangiales</taxon>
        <taxon>Streptosporangiaceae</taxon>
        <taxon>Nonomuraea</taxon>
    </lineage>
</organism>
<comment type="caution">
    <text evidence="2">The sequence shown here is derived from an EMBL/GenBank/DDBJ whole genome shotgun (WGS) entry which is preliminary data.</text>
</comment>
<dbReference type="InterPro" id="IPR016181">
    <property type="entry name" value="Acyl_CoA_acyltransferase"/>
</dbReference>
<gene>
    <name evidence="2" type="ORF">ACFFV7_53840</name>
</gene>
<protein>
    <submittedName>
        <fullName evidence="2">GNAT family N-acetyltransferase</fullName>
    </submittedName>
</protein>
<dbReference type="PANTHER" id="PTHR41700">
    <property type="entry name" value="GCN5-RELATED N-ACETYLTRANSFERASE"/>
    <property type="match status" value="1"/>
</dbReference>
<dbReference type="EMBL" id="JBHMEI010000112">
    <property type="protein sequence ID" value="MFB9210151.1"/>
    <property type="molecule type" value="Genomic_DNA"/>
</dbReference>
<sequence length="254" mass="27662">MSVREAAGLADLEAIAALFNRVWDGAPDSSQITVALLRAFSMTGNYVAVAFVGEHLAGAAVGFLAPHNGSLHSHITGVEAKYRAQQIGYLLKCHQRDWALGRGIGSITWTFDPLVRRNAYFNLVKLGARATDYLPDCYGPMHDGLNRGEASDRLFVEWDLLSPAAVGPPEGDHRPLITVRDDALRVVPWTGGPAFVPVPEDIERVRVENPLLARAWRARVRDVLAGALAGGAEIAAFDRRHGYLITYPAKTGER</sequence>
<feature type="domain" description="N-acetyltransferase" evidence="1">
    <location>
        <begin position="1"/>
        <end position="146"/>
    </location>
</feature>
<dbReference type="PANTHER" id="PTHR41700:SF1">
    <property type="entry name" value="N-ACETYLTRANSFERASE DOMAIN-CONTAINING PROTEIN"/>
    <property type="match status" value="1"/>
</dbReference>
<evidence type="ECO:0000259" key="1">
    <source>
        <dbReference type="PROSITE" id="PS51186"/>
    </source>
</evidence>
<dbReference type="Gene3D" id="3.40.630.30">
    <property type="match status" value="1"/>
</dbReference>